<gene>
    <name evidence="2" type="ORF">E4634_16675</name>
</gene>
<dbReference type="Pfam" id="PF00581">
    <property type="entry name" value="Rhodanese"/>
    <property type="match status" value="1"/>
</dbReference>
<dbReference type="PROSITE" id="PS50206">
    <property type="entry name" value="RHODANESE_3"/>
    <property type="match status" value="1"/>
</dbReference>
<reference evidence="2 3" key="1">
    <citation type="submission" date="2019-04" db="EMBL/GenBank/DDBJ databases">
        <title>Taxonomy of novel Haliea sp. from mangrove soil of West Coast of India.</title>
        <authorList>
            <person name="Verma A."/>
            <person name="Kumar P."/>
            <person name="Krishnamurthi S."/>
        </authorList>
    </citation>
    <scope>NUCLEOTIDE SEQUENCE [LARGE SCALE GENOMIC DNA]</scope>
    <source>
        <strain evidence="2 3">SAOS-164</strain>
    </source>
</reference>
<accession>A0A4Z0LWU3</accession>
<name>A0A4Z0LWU3_9GAMM</name>
<dbReference type="SUPFAM" id="SSF52821">
    <property type="entry name" value="Rhodanese/Cell cycle control phosphatase"/>
    <property type="match status" value="1"/>
</dbReference>
<organism evidence="2 3">
    <name type="scientific">Mangrovimicrobium sediminis</name>
    <dbReference type="NCBI Taxonomy" id="2562682"/>
    <lineage>
        <taxon>Bacteria</taxon>
        <taxon>Pseudomonadati</taxon>
        <taxon>Pseudomonadota</taxon>
        <taxon>Gammaproteobacteria</taxon>
        <taxon>Cellvibrionales</taxon>
        <taxon>Halieaceae</taxon>
        <taxon>Mangrovimicrobium</taxon>
    </lineage>
</organism>
<dbReference type="EMBL" id="SRLE01000012">
    <property type="protein sequence ID" value="TGD71749.1"/>
    <property type="molecule type" value="Genomic_DNA"/>
</dbReference>
<dbReference type="OrthoDB" id="1445766at2"/>
<dbReference type="CDD" id="cd00158">
    <property type="entry name" value="RHOD"/>
    <property type="match status" value="1"/>
</dbReference>
<feature type="domain" description="Rhodanese" evidence="1">
    <location>
        <begin position="29"/>
        <end position="106"/>
    </location>
</feature>
<evidence type="ECO:0000313" key="2">
    <source>
        <dbReference type="EMBL" id="TGD71749.1"/>
    </source>
</evidence>
<dbReference type="Proteomes" id="UP000298050">
    <property type="component" value="Unassembled WGS sequence"/>
</dbReference>
<comment type="caution">
    <text evidence="2">The sequence shown here is derived from an EMBL/GenBank/DDBJ whole genome shotgun (WGS) entry which is preliminary data.</text>
</comment>
<dbReference type="SMART" id="SM00450">
    <property type="entry name" value="RHOD"/>
    <property type="match status" value="1"/>
</dbReference>
<protein>
    <submittedName>
        <fullName evidence="2">Rhodanese-like domain-containing protein</fullName>
    </submittedName>
</protein>
<dbReference type="RefSeq" id="WP_135445793.1">
    <property type="nucleotide sequence ID" value="NZ_SRLE01000012.1"/>
</dbReference>
<dbReference type="Gene3D" id="3.40.250.10">
    <property type="entry name" value="Rhodanese-like domain"/>
    <property type="match status" value="1"/>
</dbReference>
<evidence type="ECO:0000313" key="3">
    <source>
        <dbReference type="Proteomes" id="UP000298050"/>
    </source>
</evidence>
<dbReference type="InterPro" id="IPR001763">
    <property type="entry name" value="Rhodanese-like_dom"/>
</dbReference>
<keyword evidence="3" id="KW-1185">Reference proteome</keyword>
<dbReference type="AlphaFoldDB" id="A0A4Z0LWU3"/>
<dbReference type="InterPro" id="IPR036873">
    <property type="entry name" value="Rhodanese-like_dom_sf"/>
</dbReference>
<evidence type="ECO:0000259" key="1">
    <source>
        <dbReference type="PROSITE" id="PS50206"/>
    </source>
</evidence>
<sequence>MLKSVSDLVAEARAHLRCVDAATALAEIKDNGGTIIDVRELVEVHNLAAPRSLHIPRGILEMKLPEVVSDADHPLYVHCATGGRATLAAQQLQKLGYTQVAVVTCPVARVKEEQELFGD</sequence>
<proteinExistence type="predicted"/>